<feature type="transmembrane region" description="Helical" evidence="1">
    <location>
        <begin position="110"/>
        <end position="132"/>
    </location>
</feature>
<dbReference type="InterPro" id="IPR003675">
    <property type="entry name" value="Rce1/LyrA-like_dom"/>
</dbReference>
<dbReference type="OrthoDB" id="1523022at2"/>
<keyword evidence="1" id="KW-0812">Transmembrane</keyword>
<gene>
    <name evidence="3" type="ORF">SAMN04488057_101191</name>
</gene>
<dbReference type="RefSeq" id="WP_073090321.1">
    <property type="nucleotide sequence ID" value="NZ_FRCY01000001.1"/>
</dbReference>
<dbReference type="Proteomes" id="UP000184513">
    <property type="component" value="Unassembled WGS sequence"/>
</dbReference>
<name>A0A1M7I4T1_9BACT</name>
<feature type="transmembrane region" description="Helical" evidence="1">
    <location>
        <begin position="172"/>
        <end position="190"/>
    </location>
</feature>
<dbReference type="Pfam" id="PF02517">
    <property type="entry name" value="Rce1-like"/>
    <property type="match status" value="1"/>
</dbReference>
<feature type="transmembrane region" description="Helical" evidence="1">
    <location>
        <begin position="202"/>
        <end position="220"/>
    </location>
</feature>
<keyword evidence="1" id="KW-1133">Transmembrane helix</keyword>
<feature type="transmembrane region" description="Helical" evidence="1">
    <location>
        <begin position="68"/>
        <end position="90"/>
    </location>
</feature>
<dbReference type="PANTHER" id="PTHR43592">
    <property type="entry name" value="CAAX AMINO TERMINAL PROTEASE"/>
    <property type="match status" value="1"/>
</dbReference>
<feature type="transmembrane region" description="Helical" evidence="1">
    <location>
        <begin position="16"/>
        <end position="48"/>
    </location>
</feature>
<feature type="domain" description="CAAX prenyl protease 2/Lysostaphin resistance protein A-like" evidence="2">
    <location>
        <begin position="172"/>
        <end position="260"/>
    </location>
</feature>
<proteinExistence type="predicted"/>
<sequence>MEIYEHRAGQQVHQHWLLSITVLVLIVFGTLAILQTIAIGLIPVLFGISFDQLPGLLQTTLNHPNSRMAFLFIQGLGGGLAFLAGGWIFIRFVDKKTLKIKTHFTRTIPAQIGITVPLLLGFVLLNSLLVYLNMNVEFPDSMRGLETMFREKEDQLMQLTRFLTDFDSVGELLMGVLVIGVLAGIGEEYLFRGILQPKLHHYTGSAHLGVWITAFIFSAIHFQFYGFLPRLMLGALFGYLYLYSGSLVYPTLAHILNNTFTVFMVYLNKFDLVEFDMEDSSQLHWEYVLLGAIVFLMSWRMFLKLEKSKQYGKMA</sequence>
<dbReference type="EMBL" id="FRCY01000001">
    <property type="protein sequence ID" value="SHM35801.1"/>
    <property type="molecule type" value="Genomic_DNA"/>
</dbReference>
<dbReference type="PANTHER" id="PTHR43592:SF15">
    <property type="entry name" value="CAAX AMINO TERMINAL PROTEASE FAMILY PROTEIN"/>
    <property type="match status" value="1"/>
</dbReference>
<protein>
    <recommendedName>
        <fullName evidence="2">CAAX prenyl protease 2/Lysostaphin resistance protein A-like domain-containing protein</fullName>
    </recommendedName>
</protein>
<dbReference type="AlphaFoldDB" id="A0A1M7I4T1"/>
<evidence type="ECO:0000313" key="4">
    <source>
        <dbReference type="Proteomes" id="UP000184513"/>
    </source>
</evidence>
<feature type="transmembrane region" description="Helical" evidence="1">
    <location>
        <begin position="287"/>
        <end position="303"/>
    </location>
</feature>
<keyword evidence="1" id="KW-0472">Membrane</keyword>
<keyword evidence="4" id="KW-1185">Reference proteome</keyword>
<dbReference type="STRING" id="388280.SAMN04488057_101191"/>
<dbReference type="GO" id="GO:0080120">
    <property type="term" value="P:CAAX-box protein maturation"/>
    <property type="evidence" value="ECO:0007669"/>
    <property type="project" value="UniProtKB-ARBA"/>
</dbReference>
<dbReference type="GO" id="GO:0004175">
    <property type="term" value="F:endopeptidase activity"/>
    <property type="evidence" value="ECO:0007669"/>
    <property type="project" value="UniProtKB-ARBA"/>
</dbReference>
<reference evidence="3 4" key="1">
    <citation type="submission" date="2016-11" db="EMBL/GenBank/DDBJ databases">
        <authorList>
            <person name="Jaros S."/>
            <person name="Januszkiewicz K."/>
            <person name="Wedrychowicz H."/>
        </authorList>
    </citation>
    <scope>NUCLEOTIDE SEQUENCE [LARGE SCALE GENOMIC DNA]</scope>
    <source>
        <strain evidence="3 4">CGMCC 1.6102</strain>
    </source>
</reference>
<evidence type="ECO:0000313" key="3">
    <source>
        <dbReference type="EMBL" id="SHM35801.1"/>
    </source>
</evidence>
<evidence type="ECO:0000256" key="1">
    <source>
        <dbReference type="SAM" id="Phobius"/>
    </source>
</evidence>
<organism evidence="3 4">
    <name type="scientific">Cyclobacterium lianum</name>
    <dbReference type="NCBI Taxonomy" id="388280"/>
    <lineage>
        <taxon>Bacteria</taxon>
        <taxon>Pseudomonadati</taxon>
        <taxon>Bacteroidota</taxon>
        <taxon>Cytophagia</taxon>
        <taxon>Cytophagales</taxon>
        <taxon>Cyclobacteriaceae</taxon>
        <taxon>Cyclobacterium</taxon>
    </lineage>
</organism>
<evidence type="ECO:0000259" key="2">
    <source>
        <dbReference type="Pfam" id="PF02517"/>
    </source>
</evidence>
<accession>A0A1M7I4T1</accession>